<protein>
    <submittedName>
        <fullName evidence="2">Uncharacterized protein</fullName>
    </submittedName>
</protein>
<feature type="compositionally biased region" description="Polar residues" evidence="1">
    <location>
        <begin position="46"/>
        <end position="60"/>
    </location>
</feature>
<name>A0A9P6GF95_9PLEO</name>
<dbReference type="Proteomes" id="UP000756921">
    <property type="component" value="Unassembled WGS sequence"/>
</dbReference>
<dbReference type="EMBL" id="WJXW01000007">
    <property type="protein sequence ID" value="KAF9734702.1"/>
    <property type="molecule type" value="Genomic_DNA"/>
</dbReference>
<feature type="region of interest" description="Disordered" evidence="1">
    <location>
        <begin position="43"/>
        <end position="179"/>
    </location>
</feature>
<evidence type="ECO:0000256" key="1">
    <source>
        <dbReference type="SAM" id="MobiDB-lite"/>
    </source>
</evidence>
<comment type="caution">
    <text evidence="2">The sequence shown here is derived from an EMBL/GenBank/DDBJ whole genome shotgun (WGS) entry which is preliminary data.</text>
</comment>
<dbReference type="AlphaFoldDB" id="A0A9P6GF95"/>
<sequence length="179" mass="18715">MRKLSTAPIQSQRTPLLSSQARKLSPSTGRMFILAANRSSLAVPFNQGSPTSRPQASQANPLRRAIASSIIAQKSRTKHPPVSPSPRAAGAGHKKDKADGELSVGSPFSVSAIPLQTSSGGDRSSPLSTLGIPVGVSRSPPPSMFSSPERPLVSSRTLPFKVHPGPTSLVAPQQRLGRS</sequence>
<keyword evidence="3" id="KW-1185">Reference proteome</keyword>
<dbReference type="OrthoDB" id="10563094at2759"/>
<feature type="compositionally biased region" description="Polar residues" evidence="1">
    <location>
        <begin position="106"/>
        <end position="128"/>
    </location>
</feature>
<feature type="compositionally biased region" description="Polar residues" evidence="1">
    <location>
        <begin position="7"/>
        <end position="24"/>
    </location>
</feature>
<gene>
    <name evidence="2" type="ORF">PMIN01_07605</name>
</gene>
<feature type="region of interest" description="Disordered" evidence="1">
    <location>
        <begin position="1"/>
        <end position="24"/>
    </location>
</feature>
<accession>A0A9P6GF95</accession>
<reference evidence="2" key="1">
    <citation type="journal article" date="2020" name="Mol. Plant Microbe Interact.">
        <title>Genome Sequence of the Biocontrol Agent Coniothyrium minitans strain Conio (IMI 134523).</title>
        <authorList>
            <person name="Patel D."/>
            <person name="Shittu T.A."/>
            <person name="Baroncelli R."/>
            <person name="Muthumeenakshi S."/>
            <person name="Osborne T.H."/>
            <person name="Janganan T.K."/>
            <person name="Sreenivasaprasad S."/>
        </authorList>
    </citation>
    <scope>NUCLEOTIDE SEQUENCE</scope>
    <source>
        <strain evidence="2">Conio</strain>
    </source>
</reference>
<proteinExistence type="predicted"/>
<organism evidence="2 3">
    <name type="scientific">Paraphaeosphaeria minitans</name>
    <dbReference type="NCBI Taxonomy" id="565426"/>
    <lineage>
        <taxon>Eukaryota</taxon>
        <taxon>Fungi</taxon>
        <taxon>Dikarya</taxon>
        <taxon>Ascomycota</taxon>
        <taxon>Pezizomycotina</taxon>
        <taxon>Dothideomycetes</taxon>
        <taxon>Pleosporomycetidae</taxon>
        <taxon>Pleosporales</taxon>
        <taxon>Massarineae</taxon>
        <taxon>Didymosphaeriaceae</taxon>
        <taxon>Paraphaeosphaeria</taxon>
    </lineage>
</organism>
<evidence type="ECO:0000313" key="3">
    <source>
        <dbReference type="Proteomes" id="UP000756921"/>
    </source>
</evidence>
<evidence type="ECO:0000313" key="2">
    <source>
        <dbReference type="EMBL" id="KAF9734702.1"/>
    </source>
</evidence>